<reference evidence="1" key="1">
    <citation type="submission" date="2021-10" db="EMBL/GenBank/DDBJ databases">
        <authorList>
            <person name="Lyu M."/>
            <person name="Wang X."/>
            <person name="Meng X."/>
            <person name="Xu K."/>
        </authorList>
    </citation>
    <scope>NUCLEOTIDE SEQUENCE</scope>
    <source>
        <strain evidence="1">A6</strain>
    </source>
</reference>
<name>A0ABS8JE73_9GAMM</name>
<comment type="caution">
    <text evidence="1">The sequence shown here is derived from an EMBL/GenBank/DDBJ whole genome shotgun (WGS) entry which is preliminary data.</text>
</comment>
<proteinExistence type="predicted"/>
<organism evidence="1 2">
    <name type="scientific">Noviluteimonas lactosilytica</name>
    <dbReference type="NCBI Taxonomy" id="2888523"/>
    <lineage>
        <taxon>Bacteria</taxon>
        <taxon>Pseudomonadati</taxon>
        <taxon>Pseudomonadota</taxon>
        <taxon>Gammaproteobacteria</taxon>
        <taxon>Lysobacterales</taxon>
        <taxon>Lysobacteraceae</taxon>
        <taxon>Noviluteimonas</taxon>
    </lineage>
</organism>
<protein>
    <submittedName>
        <fullName evidence="1">Uncharacterized protein</fullName>
    </submittedName>
</protein>
<evidence type="ECO:0000313" key="2">
    <source>
        <dbReference type="Proteomes" id="UP001165293"/>
    </source>
</evidence>
<dbReference type="EMBL" id="JAJGAK010000001">
    <property type="protein sequence ID" value="MCC8361896.1"/>
    <property type="molecule type" value="Genomic_DNA"/>
</dbReference>
<sequence length="113" mass="12441">MHDQDDHDFAFASDNALKSLRAIFMLAGRTPDQALADAVAVVVSLLDHGGAGWIERLIDAQASAELRMMAKIAARDLELREVDTRTRSRVLLLCLARQALLGDVFDAVAMQRH</sequence>
<accession>A0ABS8JE73</accession>
<keyword evidence="2" id="KW-1185">Reference proteome</keyword>
<dbReference type="Proteomes" id="UP001165293">
    <property type="component" value="Unassembled WGS sequence"/>
</dbReference>
<gene>
    <name evidence="1" type="ORF">LK996_02200</name>
</gene>
<dbReference type="RefSeq" id="WP_230525541.1">
    <property type="nucleotide sequence ID" value="NZ_JAJGAK010000001.1"/>
</dbReference>
<evidence type="ECO:0000313" key="1">
    <source>
        <dbReference type="EMBL" id="MCC8361896.1"/>
    </source>
</evidence>